<feature type="domain" description="C2H2-type" evidence="14">
    <location>
        <begin position="29"/>
        <end position="56"/>
    </location>
</feature>
<dbReference type="SUPFAM" id="SSF57667">
    <property type="entry name" value="beta-beta-alpha zinc fingers"/>
    <property type="match status" value="1"/>
</dbReference>
<evidence type="ECO:0000256" key="7">
    <source>
        <dbReference type="ARBA" id="ARBA00022833"/>
    </source>
</evidence>
<evidence type="ECO:0000313" key="16">
    <source>
        <dbReference type="Proteomes" id="UP000828390"/>
    </source>
</evidence>
<evidence type="ECO:0000256" key="1">
    <source>
        <dbReference type="ARBA" id="ARBA00003767"/>
    </source>
</evidence>
<evidence type="ECO:0000313" key="15">
    <source>
        <dbReference type="EMBL" id="KAH3774553.1"/>
    </source>
</evidence>
<sequence>MEDPDDEQDEGDMEGDNTELGFPSQRRIHTCNFCEKSFKKNSHLKEHIRSHTGQLVAHLSSYLGYLGSMFVL</sequence>
<dbReference type="GO" id="GO:0003677">
    <property type="term" value="F:DNA binding"/>
    <property type="evidence" value="ECO:0007669"/>
    <property type="project" value="UniProtKB-KW"/>
</dbReference>
<feature type="region of interest" description="Disordered" evidence="13">
    <location>
        <begin position="1"/>
        <end position="24"/>
    </location>
</feature>
<name>A0A9D4E863_DREPO</name>
<organism evidence="15 16">
    <name type="scientific">Dreissena polymorpha</name>
    <name type="common">Zebra mussel</name>
    <name type="synonym">Mytilus polymorpha</name>
    <dbReference type="NCBI Taxonomy" id="45954"/>
    <lineage>
        <taxon>Eukaryota</taxon>
        <taxon>Metazoa</taxon>
        <taxon>Spiralia</taxon>
        <taxon>Lophotrochozoa</taxon>
        <taxon>Mollusca</taxon>
        <taxon>Bivalvia</taxon>
        <taxon>Autobranchia</taxon>
        <taxon>Heteroconchia</taxon>
        <taxon>Euheterodonta</taxon>
        <taxon>Imparidentia</taxon>
        <taxon>Neoheterodontei</taxon>
        <taxon>Myida</taxon>
        <taxon>Dreissenoidea</taxon>
        <taxon>Dreissenidae</taxon>
        <taxon>Dreissena</taxon>
    </lineage>
</organism>
<evidence type="ECO:0000256" key="8">
    <source>
        <dbReference type="ARBA" id="ARBA00023015"/>
    </source>
</evidence>
<dbReference type="EMBL" id="JAIWYP010000009">
    <property type="protein sequence ID" value="KAH3774553.1"/>
    <property type="molecule type" value="Genomic_DNA"/>
</dbReference>
<keyword evidence="5" id="KW-0677">Repeat</keyword>
<keyword evidence="7" id="KW-0862">Zinc</keyword>
<protein>
    <recommendedName>
        <fullName evidence="14">C2H2-type domain-containing protein</fullName>
    </recommendedName>
</protein>
<reference evidence="15" key="2">
    <citation type="submission" date="2020-11" db="EMBL/GenBank/DDBJ databases">
        <authorList>
            <person name="McCartney M.A."/>
            <person name="Auch B."/>
            <person name="Kono T."/>
            <person name="Mallez S."/>
            <person name="Becker A."/>
            <person name="Gohl D.M."/>
            <person name="Silverstein K.A.T."/>
            <person name="Koren S."/>
            <person name="Bechman K.B."/>
            <person name="Herman A."/>
            <person name="Abrahante J.E."/>
            <person name="Garbe J."/>
        </authorList>
    </citation>
    <scope>NUCLEOTIDE SEQUENCE</scope>
    <source>
        <strain evidence="15">Duluth1</strain>
        <tissue evidence="15">Whole animal</tissue>
    </source>
</reference>
<dbReference type="FunFam" id="3.30.160.60:FF:000226">
    <property type="entry name" value="Zinc finger protein 236 variant"/>
    <property type="match status" value="1"/>
</dbReference>
<evidence type="ECO:0000256" key="3">
    <source>
        <dbReference type="ARBA" id="ARBA00006991"/>
    </source>
</evidence>
<dbReference type="AlphaFoldDB" id="A0A9D4E863"/>
<evidence type="ECO:0000256" key="4">
    <source>
        <dbReference type="ARBA" id="ARBA00022723"/>
    </source>
</evidence>
<evidence type="ECO:0000256" key="10">
    <source>
        <dbReference type="ARBA" id="ARBA00023163"/>
    </source>
</evidence>
<evidence type="ECO:0000259" key="14">
    <source>
        <dbReference type="PROSITE" id="PS50157"/>
    </source>
</evidence>
<comment type="function">
    <text evidence="1">May be involved in transcriptional regulation.</text>
</comment>
<keyword evidence="11" id="KW-0539">Nucleus</keyword>
<gene>
    <name evidence="15" type="ORF">DPMN_175935</name>
</gene>
<dbReference type="InterPro" id="IPR036236">
    <property type="entry name" value="Znf_C2H2_sf"/>
</dbReference>
<comment type="similarity">
    <text evidence="3">Belongs to the krueppel C2H2-type zinc-finger protein family.</text>
</comment>
<dbReference type="SMART" id="SM00355">
    <property type="entry name" value="ZnF_C2H2"/>
    <property type="match status" value="1"/>
</dbReference>
<keyword evidence="9" id="KW-0238">DNA-binding</keyword>
<comment type="subcellular location">
    <subcellularLocation>
        <location evidence="2">Nucleus</location>
    </subcellularLocation>
</comment>
<evidence type="ECO:0000256" key="12">
    <source>
        <dbReference type="PROSITE-ProRule" id="PRU00042"/>
    </source>
</evidence>
<dbReference type="InterPro" id="IPR013087">
    <property type="entry name" value="Znf_C2H2_type"/>
</dbReference>
<dbReference type="PROSITE" id="PS50157">
    <property type="entry name" value="ZINC_FINGER_C2H2_2"/>
    <property type="match status" value="1"/>
</dbReference>
<dbReference type="PROSITE" id="PS00028">
    <property type="entry name" value="ZINC_FINGER_C2H2_1"/>
    <property type="match status" value="1"/>
</dbReference>
<evidence type="ECO:0000256" key="11">
    <source>
        <dbReference type="ARBA" id="ARBA00023242"/>
    </source>
</evidence>
<keyword evidence="10" id="KW-0804">Transcription</keyword>
<accession>A0A9D4E863</accession>
<evidence type="ECO:0000256" key="6">
    <source>
        <dbReference type="ARBA" id="ARBA00022771"/>
    </source>
</evidence>
<dbReference type="Proteomes" id="UP000828390">
    <property type="component" value="Unassembled WGS sequence"/>
</dbReference>
<reference evidence="15" key="1">
    <citation type="journal article" date="2019" name="bioRxiv">
        <title>The Genome of the Zebra Mussel, Dreissena polymorpha: A Resource for Invasive Species Research.</title>
        <authorList>
            <person name="McCartney M.A."/>
            <person name="Auch B."/>
            <person name="Kono T."/>
            <person name="Mallez S."/>
            <person name="Zhang Y."/>
            <person name="Obille A."/>
            <person name="Becker A."/>
            <person name="Abrahante J.E."/>
            <person name="Garbe J."/>
            <person name="Badalamenti J.P."/>
            <person name="Herman A."/>
            <person name="Mangelson H."/>
            <person name="Liachko I."/>
            <person name="Sullivan S."/>
            <person name="Sone E.D."/>
            <person name="Koren S."/>
            <person name="Silverstein K.A.T."/>
            <person name="Beckman K.B."/>
            <person name="Gohl D.M."/>
        </authorList>
    </citation>
    <scope>NUCLEOTIDE SEQUENCE</scope>
    <source>
        <strain evidence="15">Duluth1</strain>
        <tissue evidence="15">Whole animal</tissue>
    </source>
</reference>
<dbReference type="GO" id="GO:0005634">
    <property type="term" value="C:nucleus"/>
    <property type="evidence" value="ECO:0007669"/>
    <property type="project" value="UniProtKB-SubCell"/>
</dbReference>
<dbReference type="Gene3D" id="3.30.160.60">
    <property type="entry name" value="Classic Zinc Finger"/>
    <property type="match status" value="1"/>
</dbReference>
<evidence type="ECO:0000256" key="5">
    <source>
        <dbReference type="ARBA" id="ARBA00022737"/>
    </source>
</evidence>
<keyword evidence="8" id="KW-0805">Transcription regulation</keyword>
<dbReference type="GO" id="GO:0008270">
    <property type="term" value="F:zinc ion binding"/>
    <property type="evidence" value="ECO:0007669"/>
    <property type="project" value="UniProtKB-KW"/>
</dbReference>
<evidence type="ECO:0000256" key="13">
    <source>
        <dbReference type="SAM" id="MobiDB-lite"/>
    </source>
</evidence>
<keyword evidence="16" id="KW-1185">Reference proteome</keyword>
<proteinExistence type="inferred from homology"/>
<keyword evidence="6 12" id="KW-0863">Zinc-finger</keyword>
<feature type="compositionally biased region" description="Acidic residues" evidence="13">
    <location>
        <begin position="1"/>
        <end position="17"/>
    </location>
</feature>
<evidence type="ECO:0000256" key="9">
    <source>
        <dbReference type="ARBA" id="ARBA00023125"/>
    </source>
</evidence>
<keyword evidence="4" id="KW-0479">Metal-binding</keyword>
<evidence type="ECO:0000256" key="2">
    <source>
        <dbReference type="ARBA" id="ARBA00004123"/>
    </source>
</evidence>
<comment type="caution">
    <text evidence="15">The sequence shown here is derived from an EMBL/GenBank/DDBJ whole genome shotgun (WGS) entry which is preliminary data.</text>
</comment>